<keyword evidence="1" id="KW-1133">Transmembrane helix</keyword>
<dbReference type="PROSITE" id="PS51782">
    <property type="entry name" value="LYSM"/>
    <property type="match status" value="1"/>
</dbReference>
<name>A0ABV5UZI4_9MICO</name>
<comment type="caution">
    <text evidence="3">The sequence shown here is derived from an EMBL/GenBank/DDBJ whole genome shotgun (WGS) entry which is preliminary data.</text>
</comment>
<dbReference type="Pfam" id="PF01476">
    <property type="entry name" value="LysM"/>
    <property type="match status" value="1"/>
</dbReference>
<dbReference type="RefSeq" id="WP_075957767.1">
    <property type="nucleotide sequence ID" value="NZ_JBHMAX010000005.1"/>
</dbReference>
<sequence>MSTATADLHPVSGAVAPWAVSRPGGHLRLVAADERRPVPAPVRLTRRGRLTLTATAVLVLVLAFASLFNAIGPAGASSAVTVEPGTTLSQIAAEHLPDVPLSQAVVDIQRANKLSTTSVAAGQVLVIPGR</sequence>
<dbReference type="EMBL" id="JBHMAX010000005">
    <property type="protein sequence ID" value="MFB9730966.1"/>
    <property type="molecule type" value="Genomic_DNA"/>
</dbReference>
<dbReference type="SMART" id="SM00257">
    <property type="entry name" value="LysM"/>
    <property type="match status" value="1"/>
</dbReference>
<protein>
    <submittedName>
        <fullName evidence="3">LysM peptidoglycan-binding domain-containing protein</fullName>
    </submittedName>
</protein>
<feature type="transmembrane region" description="Helical" evidence="1">
    <location>
        <begin position="50"/>
        <end position="71"/>
    </location>
</feature>
<keyword evidence="1" id="KW-0472">Membrane</keyword>
<dbReference type="Gene3D" id="3.10.350.10">
    <property type="entry name" value="LysM domain"/>
    <property type="match status" value="1"/>
</dbReference>
<evidence type="ECO:0000313" key="3">
    <source>
        <dbReference type="EMBL" id="MFB9730966.1"/>
    </source>
</evidence>
<evidence type="ECO:0000313" key="4">
    <source>
        <dbReference type="Proteomes" id="UP001589613"/>
    </source>
</evidence>
<gene>
    <name evidence="3" type="ORF">ACFFN0_02785</name>
</gene>
<organism evidence="3 4">
    <name type="scientific">Ornithinimicrobium kibberense</name>
    <dbReference type="NCBI Taxonomy" id="282060"/>
    <lineage>
        <taxon>Bacteria</taxon>
        <taxon>Bacillati</taxon>
        <taxon>Actinomycetota</taxon>
        <taxon>Actinomycetes</taxon>
        <taxon>Micrococcales</taxon>
        <taxon>Ornithinimicrobiaceae</taxon>
        <taxon>Ornithinimicrobium</taxon>
    </lineage>
</organism>
<dbReference type="InterPro" id="IPR036779">
    <property type="entry name" value="LysM_dom_sf"/>
</dbReference>
<proteinExistence type="predicted"/>
<dbReference type="CDD" id="cd00118">
    <property type="entry name" value="LysM"/>
    <property type="match status" value="1"/>
</dbReference>
<accession>A0ABV5UZI4</accession>
<feature type="domain" description="LysM" evidence="2">
    <location>
        <begin position="78"/>
        <end position="127"/>
    </location>
</feature>
<evidence type="ECO:0000256" key="1">
    <source>
        <dbReference type="SAM" id="Phobius"/>
    </source>
</evidence>
<dbReference type="InterPro" id="IPR018392">
    <property type="entry name" value="LysM"/>
</dbReference>
<evidence type="ECO:0000259" key="2">
    <source>
        <dbReference type="PROSITE" id="PS51782"/>
    </source>
</evidence>
<keyword evidence="1" id="KW-0812">Transmembrane</keyword>
<dbReference type="Proteomes" id="UP001589613">
    <property type="component" value="Unassembled WGS sequence"/>
</dbReference>
<keyword evidence="4" id="KW-1185">Reference proteome</keyword>
<reference evidence="3 4" key="1">
    <citation type="submission" date="2024-09" db="EMBL/GenBank/DDBJ databases">
        <authorList>
            <person name="Sun Q."/>
            <person name="Mori K."/>
        </authorList>
    </citation>
    <scope>NUCLEOTIDE SEQUENCE [LARGE SCALE GENOMIC DNA]</scope>
    <source>
        <strain evidence="3 4">JCM 12763</strain>
    </source>
</reference>